<evidence type="ECO:0000313" key="4">
    <source>
        <dbReference type="Proteomes" id="UP000886750"/>
    </source>
</evidence>
<accession>A0A9D1ZUA7</accession>
<feature type="chain" id="PRO_5039588948" evidence="2">
    <location>
        <begin position="29"/>
        <end position="222"/>
    </location>
</feature>
<proteinExistence type="predicted"/>
<feature type="coiled-coil region" evidence="1">
    <location>
        <begin position="146"/>
        <end position="173"/>
    </location>
</feature>
<sequence length="222" mass="23765">MKKRKFWILIAALCLLFCIGAGSLCAFAETQPADLGGACLIVTGTASVEAKADTCTFSGNIEAAGNDMHTAQEKCAEIFAKAREVFSAYGSVREEHSSAYPNEGTGYTAAKYLTFITNQTDKAEEIRTALAKAGVSCLDGVCYSCKNDAQYKLTALQKAIEDAQQKAAALGTDGKLVRVEETCCYPCFRNEGAEGTVTYNASVRAVFARLPQRTENSENKSA</sequence>
<dbReference type="EMBL" id="DXCQ01000014">
    <property type="protein sequence ID" value="HIY96297.1"/>
    <property type="molecule type" value="Genomic_DNA"/>
</dbReference>
<dbReference type="PANTHER" id="PTHR34387:SF2">
    <property type="entry name" value="SLR1258 PROTEIN"/>
    <property type="match status" value="1"/>
</dbReference>
<organism evidence="3 4">
    <name type="scientific">Candidatus Borkfalkia excrementigallinarum</name>
    <dbReference type="NCBI Taxonomy" id="2838506"/>
    <lineage>
        <taxon>Bacteria</taxon>
        <taxon>Bacillati</taxon>
        <taxon>Bacillota</taxon>
        <taxon>Clostridia</taxon>
        <taxon>Christensenellales</taxon>
        <taxon>Christensenellaceae</taxon>
        <taxon>Candidatus Borkfalkia</taxon>
    </lineage>
</organism>
<evidence type="ECO:0000313" key="3">
    <source>
        <dbReference type="EMBL" id="HIY96297.1"/>
    </source>
</evidence>
<keyword evidence="1" id="KW-0175">Coiled coil</keyword>
<dbReference type="InterPro" id="IPR052022">
    <property type="entry name" value="26kDa_periplasmic_antigen"/>
</dbReference>
<evidence type="ECO:0000256" key="1">
    <source>
        <dbReference type="SAM" id="Coils"/>
    </source>
</evidence>
<dbReference type="Pfam" id="PF04402">
    <property type="entry name" value="SIMPL"/>
    <property type="match status" value="1"/>
</dbReference>
<comment type="caution">
    <text evidence="3">The sequence shown here is derived from an EMBL/GenBank/DDBJ whole genome shotgun (WGS) entry which is preliminary data.</text>
</comment>
<name>A0A9D1ZUA7_9FIRM</name>
<dbReference type="AlphaFoldDB" id="A0A9D1ZUA7"/>
<reference evidence="3" key="2">
    <citation type="submission" date="2021-04" db="EMBL/GenBank/DDBJ databases">
        <authorList>
            <person name="Gilroy R."/>
        </authorList>
    </citation>
    <scope>NUCLEOTIDE SEQUENCE</scope>
    <source>
        <strain evidence="3">1345</strain>
    </source>
</reference>
<gene>
    <name evidence="3" type="ORF">H9729_01270</name>
</gene>
<dbReference type="Proteomes" id="UP000886750">
    <property type="component" value="Unassembled WGS sequence"/>
</dbReference>
<keyword evidence="2" id="KW-0732">Signal</keyword>
<reference evidence="3" key="1">
    <citation type="journal article" date="2021" name="PeerJ">
        <title>Extensive microbial diversity within the chicken gut microbiome revealed by metagenomics and culture.</title>
        <authorList>
            <person name="Gilroy R."/>
            <person name="Ravi A."/>
            <person name="Getino M."/>
            <person name="Pursley I."/>
            <person name="Horton D.L."/>
            <person name="Alikhan N.F."/>
            <person name="Baker D."/>
            <person name="Gharbi K."/>
            <person name="Hall N."/>
            <person name="Watson M."/>
            <person name="Adriaenssens E.M."/>
            <person name="Foster-Nyarko E."/>
            <person name="Jarju S."/>
            <person name="Secka A."/>
            <person name="Antonio M."/>
            <person name="Oren A."/>
            <person name="Chaudhuri R.R."/>
            <person name="La Ragione R."/>
            <person name="Hildebrand F."/>
            <person name="Pallen M.J."/>
        </authorList>
    </citation>
    <scope>NUCLEOTIDE SEQUENCE</scope>
    <source>
        <strain evidence="3">1345</strain>
    </source>
</reference>
<dbReference type="InterPro" id="IPR007497">
    <property type="entry name" value="SIMPL/DUF541"/>
</dbReference>
<evidence type="ECO:0000256" key="2">
    <source>
        <dbReference type="SAM" id="SignalP"/>
    </source>
</evidence>
<feature type="signal peptide" evidence="2">
    <location>
        <begin position="1"/>
        <end position="28"/>
    </location>
</feature>
<protein>
    <submittedName>
        <fullName evidence="3">SIMPL domain-containing protein</fullName>
    </submittedName>
</protein>
<dbReference type="PANTHER" id="PTHR34387">
    <property type="entry name" value="SLR1258 PROTEIN"/>
    <property type="match status" value="1"/>
</dbReference>
<dbReference type="GO" id="GO:0006974">
    <property type="term" value="P:DNA damage response"/>
    <property type="evidence" value="ECO:0007669"/>
    <property type="project" value="TreeGrafter"/>
</dbReference>